<dbReference type="GO" id="GO:0005524">
    <property type="term" value="F:ATP binding"/>
    <property type="evidence" value="ECO:0007669"/>
    <property type="project" value="UniProtKB-KW"/>
</dbReference>
<keyword evidence="1" id="KW-0233">DNA recombination</keyword>
<evidence type="ECO:0000313" key="3">
    <source>
        <dbReference type="EMBL" id="CAB4015007.1"/>
    </source>
</evidence>
<dbReference type="OrthoDB" id="5989997at2759"/>
<evidence type="ECO:0000259" key="2">
    <source>
        <dbReference type="Pfam" id="PF05970"/>
    </source>
</evidence>
<feature type="domain" description="DNA helicase Pif1-like DEAD-box helicase" evidence="2">
    <location>
        <begin position="18"/>
        <end position="95"/>
    </location>
</feature>
<dbReference type="Pfam" id="PF05970">
    <property type="entry name" value="PIF1"/>
    <property type="match status" value="1"/>
</dbReference>
<dbReference type="AlphaFoldDB" id="A0A7D9ISR4"/>
<dbReference type="SUPFAM" id="SSF52540">
    <property type="entry name" value="P-loop containing nucleoside triphosphate hydrolases"/>
    <property type="match status" value="1"/>
</dbReference>
<keyword evidence="1" id="KW-0227">DNA damage</keyword>
<keyword evidence="1 3" id="KW-0347">Helicase</keyword>
<dbReference type="GO" id="GO:0006310">
    <property type="term" value="P:DNA recombination"/>
    <property type="evidence" value="ECO:0007669"/>
    <property type="project" value="UniProtKB-KW"/>
</dbReference>
<dbReference type="GO" id="GO:0043139">
    <property type="term" value="F:5'-3' DNA helicase activity"/>
    <property type="evidence" value="ECO:0007669"/>
    <property type="project" value="UniProtKB-EC"/>
</dbReference>
<accession>A0A7D9ISR4</accession>
<name>A0A7D9ISR4_PARCT</name>
<keyword evidence="1" id="KW-0547">Nucleotide-binding</keyword>
<dbReference type="EMBL" id="CACRXK020008537">
    <property type="protein sequence ID" value="CAB4015007.1"/>
    <property type="molecule type" value="Genomic_DNA"/>
</dbReference>
<gene>
    <name evidence="3" type="ORF">PACLA_8A027615</name>
</gene>
<keyword evidence="1" id="KW-0234">DNA repair</keyword>
<dbReference type="EC" id="5.6.2.3" evidence="1"/>
<dbReference type="GO" id="GO:0000723">
    <property type="term" value="P:telomere maintenance"/>
    <property type="evidence" value="ECO:0007669"/>
    <property type="project" value="InterPro"/>
</dbReference>
<sequence>MLELVNNIHIEFAEPENKYYPFGGKQMIIVGEFLQLNPVPSYFDKGNFMFLAPLFTFAINHRVQLTTVMRQNKSERKFLSALNQVRLGVCSDETDSFLISLARPLSYDEQSLINFLEIFVVSMSYVKEICAWINICGNVKGSISGSFTAFMVQSQLVVATLGQNHQRMLHELWMSNGRFNLLQEESNR</sequence>
<keyword evidence="4" id="KW-1185">Reference proteome</keyword>
<comment type="catalytic activity">
    <reaction evidence="1">
        <text>ATP + H2O = ADP + phosphate + H(+)</text>
        <dbReference type="Rhea" id="RHEA:13065"/>
        <dbReference type="ChEBI" id="CHEBI:15377"/>
        <dbReference type="ChEBI" id="CHEBI:15378"/>
        <dbReference type="ChEBI" id="CHEBI:30616"/>
        <dbReference type="ChEBI" id="CHEBI:43474"/>
        <dbReference type="ChEBI" id="CHEBI:456216"/>
        <dbReference type="EC" id="5.6.2.3"/>
    </reaction>
</comment>
<dbReference type="GO" id="GO:0006281">
    <property type="term" value="P:DNA repair"/>
    <property type="evidence" value="ECO:0007669"/>
    <property type="project" value="UniProtKB-KW"/>
</dbReference>
<dbReference type="GO" id="GO:0016787">
    <property type="term" value="F:hydrolase activity"/>
    <property type="evidence" value="ECO:0007669"/>
    <property type="project" value="UniProtKB-KW"/>
</dbReference>
<organism evidence="3 4">
    <name type="scientific">Paramuricea clavata</name>
    <name type="common">Red gorgonian</name>
    <name type="synonym">Violescent sea-whip</name>
    <dbReference type="NCBI Taxonomy" id="317549"/>
    <lineage>
        <taxon>Eukaryota</taxon>
        <taxon>Metazoa</taxon>
        <taxon>Cnidaria</taxon>
        <taxon>Anthozoa</taxon>
        <taxon>Octocorallia</taxon>
        <taxon>Malacalcyonacea</taxon>
        <taxon>Plexauridae</taxon>
        <taxon>Paramuricea</taxon>
    </lineage>
</organism>
<evidence type="ECO:0000256" key="1">
    <source>
        <dbReference type="RuleBase" id="RU363044"/>
    </source>
</evidence>
<dbReference type="InterPro" id="IPR010285">
    <property type="entry name" value="DNA_helicase_pif1-like_DEAD"/>
</dbReference>
<reference evidence="3" key="1">
    <citation type="submission" date="2020-04" db="EMBL/GenBank/DDBJ databases">
        <authorList>
            <person name="Alioto T."/>
            <person name="Alioto T."/>
            <person name="Gomez Garrido J."/>
        </authorList>
    </citation>
    <scope>NUCLEOTIDE SEQUENCE</scope>
    <source>
        <strain evidence="3">A484AB</strain>
    </source>
</reference>
<dbReference type="Proteomes" id="UP001152795">
    <property type="component" value="Unassembled WGS sequence"/>
</dbReference>
<evidence type="ECO:0000313" key="4">
    <source>
        <dbReference type="Proteomes" id="UP001152795"/>
    </source>
</evidence>
<protein>
    <recommendedName>
        <fullName evidence="1">ATP-dependent DNA helicase</fullName>
        <ecNumber evidence="1">5.6.2.3</ecNumber>
    </recommendedName>
</protein>
<comment type="cofactor">
    <cofactor evidence="1">
        <name>Mg(2+)</name>
        <dbReference type="ChEBI" id="CHEBI:18420"/>
    </cofactor>
</comment>
<comment type="similarity">
    <text evidence="1">Belongs to the helicase family.</text>
</comment>
<keyword evidence="1" id="KW-0067">ATP-binding</keyword>
<comment type="caution">
    <text evidence="3">The sequence shown here is derived from an EMBL/GenBank/DDBJ whole genome shotgun (WGS) entry which is preliminary data.</text>
</comment>
<proteinExistence type="inferred from homology"/>
<keyword evidence="1" id="KW-0378">Hydrolase</keyword>
<dbReference type="InterPro" id="IPR027417">
    <property type="entry name" value="P-loop_NTPase"/>
</dbReference>